<dbReference type="Proteomes" id="UP000423413">
    <property type="component" value="Chromosome"/>
</dbReference>
<comment type="catalytic activity">
    <reaction evidence="6">
        <text>a 2'-deoxyadenosine in DNA + S-adenosyl-L-methionine = an N(6)-methyl-2'-deoxyadenosine in DNA + S-adenosyl-L-homocysteine + H(+)</text>
        <dbReference type="Rhea" id="RHEA:15197"/>
        <dbReference type="Rhea" id="RHEA-COMP:12418"/>
        <dbReference type="Rhea" id="RHEA-COMP:12419"/>
        <dbReference type="ChEBI" id="CHEBI:15378"/>
        <dbReference type="ChEBI" id="CHEBI:57856"/>
        <dbReference type="ChEBI" id="CHEBI:59789"/>
        <dbReference type="ChEBI" id="CHEBI:90615"/>
        <dbReference type="ChEBI" id="CHEBI:90616"/>
        <dbReference type="EC" id="2.1.1.72"/>
    </reaction>
</comment>
<protein>
    <recommendedName>
        <fullName evidence="2">site-specific DNA-methyltransferase (adenine-specific)</fullName>
        <ecNumber evidence="2">2.1.1.72</ecNumber>
    </recommendedName>
</protein>
<dbReference type="SUPFAM" id="SSF53335">
    <property type="entry name" value="S-adenosyl-L-methionine-dependent methyltransferases"/>
    <property type="match status" value="1"/>
</dbReference>
<dbReference type="InterPro" id="IPR002052">
    <property type="entry name" value="DNA_methylase_N6_adenine_CS"/>
</dbReference>
<keyword evidence="3" id="KW-0489">Methyltransferase</keyword>
<organism evidence="8 9">
    <name type="scientific">Pseudomonas coronafaciens pv. coronafaciens</name>
    <dbReference type="NCBI Taxonomy" id="235275"/>
    <lineage>
        <taxon>Bacteria</taxon>
        <taxon>Pseudomonadati</taxon>
        <taxon>Pseudomonadota</taxon>
        <taxon>Gammaproteobacteria</taxon>
        <taxon>Pseudomonadales</taxon>
        <taxon>Pseudomonadaceae</taxon>
        <taxon>Pseudomonas</taxon>
        <taxon>Pseudomonas coronafaciens</taxon>
    </lineage>
</organism>
<evidence type="ECO:0000256" key="3">
    <source>
        <dbReference type="ARBA" id="ARBA00022603"/>
    </source>
</evidence>
<dbReference type="RefSeq" id="WP_055003738.1">
    <property type="nucleotide sequence ID" value="NZ_CP046441.1"/>
</dbReference>
<dbReference type="AlphaFoldDB" id="A0AAE6UNM4"/>
<dbReference type="PROSITE" id="PS00092">
    <property type="entry name" value="N6_MTASE"/>
    <property type="match status" value="1"/>
</dbReference>
<dbReference type="EC" id="2.1.1.72" evidence="2"/>
<name>A0AAE6UNM4_9PSED</name>
<evidence type="ECO:0000313" key="9">
    <source>
        <dbReference type="Proteomes" id="UP000423413"/>
    </source>
</evidence>
<accession>A0AAE6UNM4</accession>
<dbReference type="PRINTS" id="PR00506">
    <property type="entry name" value="D21N6MTFRASE"/>
</dbReference>
<evidence type="ECO:0000256" key="4">
    <source>
        <dbReference type="ARBA" id="ARBA00022679"/>
    </source>
</evidence>
<evidence type="ECO:0000256" key="5">
    <source>
        <dbReference type="ARBA" id="ARBA00022691"/>
    </source>
</evidence>
<feature type="domain" description="DNA methylase N-4/N-6" evidence="7">
    <location>
        <begin position="61"/>
        <end position="421"/>
    </location>
</feature>
<evidence type="ECO:0000256" key="1">
    <source>
        <dbReference type="ARBA" id="ARBA00006594"/>
    </source>
</evidence>
<dbReference type="InterPro" id="IPR002295">
    <property type="entry name" value="N4/N6-MTase_EcoPI_Mod-like"/>
</dbReference>
<evidence type="ECO:0000256" key="6">
    <source>
        <dbReference type="ARBA" id="ARBA00047942"/>
    </source>
</evidence>
<keyword evidence="4" id="KW-0808">Transferase</keyword>
<dbReference type="GO" id="GO:0008170">
    <property type="term" value="F:N-methyltransferase activity"/>
    <property type="evidence" value="ECO:0007669"/>
    <property type="project" value="InterPro"/>
</dbReference>
<dbReference type="EMBL" id="CP046441">
    <property type="protein sequence ID" value="QGT83802.1"/>
    <property type="molecule type" value="Genomic_DNA"/>
</dbReference>
<dbReference type="GO" id="GO:0009007">
    <property type="term" value="F:site-specific DNA-methyltransferase (adenine-specific) activity"/>
    <property type="evidence" value="ECO:0007669"/>
    <property type="project" value="UniProtKB-EC"/>
</dbReference>
<dbReference type="REBASE" id="356401">
    <property type="entry name" value="M.Pco19001ORF22915P"/>
</dbReference>
<dbReference type="Gene3D" id="3.40.50.150">
    <property type="entry name" value="Vaccinia Virus protein VP39"/>
    <property type="match status" value="1"/>
</dbReference>
<keyword evidence="5" id="KW-0949">S-adenosyl-L-methionine</keyword>
<dbReference type="InterPro" id="IPR002941">
    <property type="entry name" value="DNA_methylase_N4/N6"/>
</dbReference>
<dbReference type="InterPro" id="IPR029063">
    <property type="entry name" value="SAM-dependent_MTases_sf"/>
</dbReference>
<sequence length="583" mass="66534">MPTLNWIGKDAVETHHKDVPFLLLEHVPELSCGEPDTENLIVQGDNLLALKALLPRYAGQVKCIYIDPPYNTGQDDRGESGKRTGWVYNDNVDSPEMREWLGKVVGAEAEDLCRHDKWLCMMYPRLRLLRSFLRDDGVIFASIDDIEMASMRFLFDEIFGANNRVGVIVWKNATDNNPTQIASEHEYVLCYAKDKRKIPSEWKSLNLEVKAKLLSVGEDFVRQYPEQSKRQTAYTRWYRENKAELWPFEDYKFIDDGGVYTGMRAVHNPGKEGYRYDVLHDVTNLPCQQPLMGYRFPEETMQRLIREGRIIFGANETKLVELKVYAKDYRAKLSSLFELDGRIGTNEIKSIFPEDNRPFDFPKPTELIEELISFTTSGDDIVLDSFGGSGTTANAVLKLNKADGGRRRFILVEMKDSIARKITSERIRRVVKGYTSSKKESVAGLGGGFQFYKLSDEPLFQASGAIRPDVPYEQLAEFVWFMETGTGLAESELTNRKLRTPYLGTHKGRAIFLLYNGILKDKTDMGGNVLSGRTLGYLGEILPDFDGPKVIYGARTRYDKSKLTKLGITFHQLPYELAIKTWF</sequence>
<dbReference type="Pfam" id="PF01555">
    <property type="entry name" value="N6_N4_Mtase"/>
    <property type="match status" value="1"/>
</dbReference>
<dbReference type="GO" id="GO:0032259">
    <property type="term" value="P:methylation"/>
    <property type="evidence" value="ECO:0007669"/>
    <property type="project" value="UniProtKB-KW"/>
</dbReference>
<reference evidence="8 9" key="1">
    <citation type="submission" date="2019-11" db="EMBL/GenBank/DDBJ databases">
        <title>Complete genome sequence of Pseudomonas syringae pv. coronafaciens isolate B19001 originated in imported oat cereal.</title>
        <authorList>
            <person name="Kim S.M."/>
            <person name="Lee B.C."/>
            <person name="Seo S.J."/>
            <person name="Lee J.E."/>
            <person name="Choi N.J."/>
            <person name="Park J.H."/>
        </authorList>
    </citation>
    <scope>NUCLEOTIDE SEQUENCE [LARGE SCALE GENOMIC DNA]</scope>
    <source>
        <strain evidence="8 9">B19001</strain>
    </source>
</reference>
<evidence type="ECO:0000256" key="2">
    <source>
        <dbReference type="ARBA" id="ARBA00011900"/>
    </source>
</evidence>
<comment type="similarity">
    <text evidence="1">Belongs to the N(4)/N(6)-methyltransferase family.</text>
</comment>
<dbReference type="GO" id="GO:0003677">
    <property type="term" value="F:DNA binding"/>
    <property type="evidence" value="ECO:0007669"/>
    <property type="project" value="InterPro"/>
</dbReference>
<proteinExistence type="inferred from homology"/>
<evidence type="ECO:0000259" key="7">
    <source>
        <dbReference type="Pfam" id="PF01555"/>
    </source>
</evidence>
<gene>
    <name evidence="8" type="ORF">GMO17_22915</name>
</gene>
<evidence type="ECO:0000313" key="8">
    <source>
        <dbReference type="EMBL" id="QGT83802.1"/>
    </source>
</evidence>